<keyword evidence="1" id="KW-0812">Transmembrane</keyword>
<sequence length="136" mass="15194">MSKRGELTFEKEICIGFCCSQWWSENEKKTRGLTSCGVVESVQNDEQVEMSLFLYCRVTVLVVYQGFTQEEECKCEIHFDVAESSLQQVGPLLLLFSSSAALLVLLAVGQFLFDASLPFAAAIKQFCCISCFDCSL</sequence>
<evidence type="ECO:0000313" key="2">
    <source>
        <dbReference type="EMBL" id="CAI8609629.1"/>
    </source>
</evidence>
<reference evidence="2 3" key="1">
    <citation type="submission" date="2023-01" db="EMBL/GenBank/DDBJ databases">
        <authorList>
            <person name="Kreplak J."/>
        </authorList>
    </citation>
    <scope>NUCLEOTIDE SEQUENCE [LARGE SCALE GENOMIC DNA]</scope>
</reference>
<evidence type="ECO:0000256" key="1">
    <source>
        <dbReference type="SAM" id="Phobius"/>
    </source>
</evidence>
<protein>
    <submittedName>
        <fullName evidence="2">Uncharacterized protein</fullName>
    </submittedName>
</protein>
<gene>
    <name evidence="2" type="ORF">VFH_IV142440</name>
</gene>
<dbReference type="Proteomes" id="UP001157006">
    <property type="component" value="Chromosome 4"/>
</dbReference>
<keyword evidence="3" id="KW-1185">Reference proteome</keyword>
<accession>A0AAV1AGR8</accession>
<dbReference type="EMBL" id="OX451739">
    <property type="protein sequence ID" value="CAI8609629.1"/>
    <property type="molecule type" value="Genomic_DNA"/>
</dbReference>
<dbReference type="AlphaFoldDB" id="A0AAV1AGR8"/>
<feature type="transmembrane region" description="Helical" evidence="1">
    <location>
        <begin position="92"/>
        <end position="113"/>
    </location>
</feature>
<keyword evidence="1" id="KW-0472">Membrane</keyword>
<proteinExistence type="predicted"/>
<name>A0AAV1AGR8_VICFA</name>
<keyword evidence="1" id="KW-1133">Transmembrane helix</keyword>
<organism evidence="2 3">
    <name type="scientific">Vicia faba</name>
    <name type="common">Broad bean</name>
    <name type="synonym">Faba vulgaris</name>
    <dbReference type="NCBI Taxonomy" id="3906"/>
    <lineage>
        <taxon>Eukaryota</taxon>
        <taxon>Viridiplantae</taxon>
        <taxon>Streptophyta</taxon>
        <taxon>Embryophyta</taxon>
        <taxon>Tracheophyta</taxon>
        <taxon>Spermatophyta</taxon>
        <taxon>Magnoliopsida</taxon>
        <taxon>eudicotyledons</taxon>
        <taxon>Gunneridae</taxon>
        <taxon>Pentapetalae</taxon>
        <taxon>rosids</taxon>
        <taxon>fabids</taxon>
        <taxon>Fabales</taxon>
        <taxon>Fabaceae</taxon>
        <taxon>Papilionoideae</taxon>
        <taxon>50 kb inversion clade</taxon>
        <taxon>NPAAA clade</taxon>
        <taxon>Hologalegina</taxon>
        <taxon>IRL clade</taxon>
        <taxon>Fabeae</taxon>
        <taxon>Vicia</taxon>
    </lineage>
</organism>
<evidence type="ECO:0000313" key="3">
    <source>
        <dbReference type="Proteomes" id="UP001157006"/>
    </source>
</evidence>